<dbReference type="AlphaFoldDB" id="A0A0P1EWF3"/>
<dbReference type="InterPro" id="IPR021880">
    <property type="entry name" value="DUF3489"/>
</dbReference>
<dbReference type="RefSeq" id="WP_058276249.1">
    <property type="nucleotide sequence ID" value="NZ_CYPU01000011.1"/>
</dbReference>
<organism evidence="1 2">
    <name type="scientific">Ruegeria atlantica</name>
    <dbReference type="NCBI Taxonomy" id="81569"/>
    <lineage>
        <taxon>Bacteria</taxon>
        <taxon>Pseudomonadati</taxon>
        <taxon>Pseudomonadota</taxon>
        <taxon>Alphaproteobacteria</taxon>
        <taxon>Rhodobacterales</taxon>
        <taxon>Roseobacteraceae</taxon>
        <taxon>Ruegeria</taxon>
    </lineage>
</organism>
<dbReference type="InterPro" id="IPR036390">
    <property type="entry name" value="WH_DNA-bd_sf"/>
</dbReference>
<dbReference type="Proteomes" id="UP000050783">
    <property type="component" value="Unassembled WGS sequence"/>
</dbReference>
<accession>A0A0P1EWF3</accession>
<reference evidence="1 2" key="1">
    <citation type="submission" date="2015-09" db="EMBL/GenBank/DDBJ databases">
        <authorList>
            <consortium name="Swine Surveillance"/>
        </authorList>
    </citation>
    <scope>NUCLEOTIDE SEQUENCE [LARGE SCALE GENOMIC DNA]</scope>
    <source>
        <strain evidence="1 2">CECT 4292</strain>
    </source>
</reference>
<dbReference type="EMBL" id="CYPU01000011">
    <property type="protein sequence ID" value="CUH46456.1"/>
    <property type="molecule type" value="Genomic_DNA"/>
</dbReference>
<dbReference type="GeneID" id="55491917"/>
<dbReference type="SUPFAM" id="SSF46785">
    <property type="entry name" value="Winged helix' DNA-binding domain"/>
    <property type="match status" value="1"/>
</dbReference>
<dbReference type="Pfam" id="PF11994">
    <property type="entry name" value="DUF3489"/>
    <property type="match status" value="1"/>
</dbReference>
<dbReference type="OrthoDB" id="7206991at2"/>
<protein>
    <recommendedName>
        <fullName evidence="3">DUF3489 domain-containing protein</fullName>
    </recommendedName>
</protein>
<sequence>MTKPKQTKIARVQGMLERPSGATVEALCKATGWQAHSVRAALTGLRKAGHVIKRTDDERKAGKTVYRIVKTAETRS</sequence>
<evidence type="ECO:0000313" key="2">
    <source>
        <dbReference type="Proteomes" id="UP000050783"/>
    </source>
</evidence>
<gene>
    <name evidence="1" type="ORF">RUA4292_00622</name>
</gene>
<evidence type="ECO:0000313" key="1">
    <source>
        <dbReference type="EMBL" id="CUH46456.1"/>
    </source>
</evidence>
<evidence type="ECO:0008006" key="3">
    <source>
        <dbReference type="Google" id="ProtNLM"/>
    </source>
</evidence>
<name>A0A0P1EWF3_9RHOB</name>
<proteinExistence type="predicted"/>